<evidence type="ECO:0000313" key="3">
    <source>
        <dbReference type="EMBL" id="KAK9098782.1"/>
    </source>
</evidence>
<dbReference type="InterPro" id="IPR031155">
    <property type="entry name" value="DUR"/>
</dbReference>
<comment type="caution">
    <text evidence="3">The sequence shown here is derived from an EMBL/GenBank/DDBJ whole genome shotgun (WGS) entry which is preliminary data.</text>
</comment>
<dbReference type="PANTHER" id="PTHR46154">
    <property type="match status" value="1"/>
</dbReference>
<feature type="transmembrane region" description="Helical" evidence="2">
    <location>
        <begin position="44"/>
        <end position="69"/>
    </location>
</feature>
<keyword evidence="1" id="KW-0813">Transport</keyword>
<keyword evidence="2" id="KW-0472">Membrane</keyword>
<accession>A0AAP0EVA8</accession>
<dbReference type="AlphaFoldDB" id="A0AAP0EVA8"/>
<keyword evidence="4" id="KW-1185">Reference proteome</keyword>
<evidence type="ECO:0000256" key="2">
    <source>
        <dbReference type="SAM" id="Phobius"/>
    </source>
</evidence>
<keyword evidence="2" id="KW-0812">Transmembrane</keyword>
<organism evidence="3 4">
    <name type="scientific">Stephania yunnanensis</name>
    <dbReference type="NCBI Taxonomy" id="152371"/>
    <lineage>
        <taxon>Eukaryota</taxon>
        <taxon>Viridiplantae</taxon>
        <taxon>Streptophyta</taxon>
        <taxon>Embryophyta</taxon>
        <taxon>Tracheophyta</taxon>
        <taxon>Spermatophyta</taxon>
        <taxon>Magnoliopsida</taxon>
        <taxon>Ranunculales</taxon>
        <taxon>Menispermaceae</taxon>
        <taxon>Menispermoideae</taxon>
        <taxon>Cissampelideae</taxon>
        <taxon>Stephania</taxon>
    </lineage>
</organism>
<proteinExistence type="predicted"/>
<feature type="transmembrane region" description="Helical" evidence="2">
    <location>
        <begin position="81"/>
        <end position="104"/>
    </location>
</feature>
<protein>
    <submittedName>
        <fullName evidence="3">Uncharacterized protein</fullName>
    </submittedName>
</protein>
<dbReference type="EMBL" id="JBBNAF010000011">
    <property type="protein sequence ID" value="KAK9098782.1"/>
    <property type="molecule type" value="Genomic_DNA"/>
</dbReference>
<reference evidence="3 4" key="1">
    <citation type="submission" date="2024-01" db="EMBL/GenBank/DDBJ databases">
        <title>Genome assemblies of Stephania.</title>
        <authorList>
            <person name="Yang L."/>
        </authorList>
    </citation>
    <scope>NUCLEOTIDE SEQUENCE [LARGE SCALE GENOMIC DNA]</scope>
    <source>
        <strain evidence="3">YNDBR</strain>
        <tissue evidence="3">Leaf</tissue>
    </source>
</reference>
<name>A0AAP0EVA8_9MAGN</name>
<dbReference type="PANTHER" id="PTHR46154:SF4">
    <property type="entry name" value="UREA ACTIVE TRANSPORTER"/>
    <property type="match status" value="1"/>
</dbReference>
<dbReference type="Proteomes" id="UP001420932">
    <property type="component" value="Unassembled WGS sequence"/>
</dbReference>
<evidence type="ECO:0000256" key="1">
    <source>
        <dbReference type="ARBA" id="ARBA00022448"/>
    </source>
</evidence>
<dbReference type="GO" id="GO:0005886">
    <property type="term" value="C:plasma membrane"/>
    <property type="evidence" value="ECO:0007669"/>
    <property type="project" value="TreeGrafter"/>
</dbReference>
<sequence>MSGAFAVGRNAPPRPPWTPVAFVVEDSPLPPRDGGLVPLLLGGLVWFAVPLSLATSLGLVALALDLPIIANEASHGIVPHAAATALMGKGGSILLLTMLFMIIVENATASGRYSIGLGEDTDARTFEAEETSGDVLEDLTYDYNAEAFVQRNEHQPKNLNLPPTVGIFNAPPTFEPINLEVHSVTRKRNRAEKEGNLDSSRNNNFQMDSLNKLTETISSFADKVDRFLARDQGCWKLIKEIPDFPDSDIIYMMSHLNMQRYDESKEVEMEENEVEELTEILECLLVSMQAILQALHEVIFSMYCEPVPLTRRSVTRNGSEYIETILNEDAEHF</sequence>
<dbReference type="GO" id="GO:0015204">
    <property type="term" value="F:urea transmembrane transporter activity"/>
    <property type="evidence" value="ECO:0007669"/>
    <property type="project" value="InterPro"/>
</dbReference>
<evidence type="ECO:0000313" key="4">
    <source>
        <dbReference type="Proteomes" id="UP001420932"/>
    </source>
</evidence>
<gene>
    <name evidence="3" type="ORF">Syun_025827</name>
</gene>
<keyword evidence="2" id="KW-1133">Transmembrane helix</keyword>